<dbReference type="SUPFAM" id="SSF53335">
    <property type="entry name" value="S-adenosyl-L-methionine-dependent methyltransferases"/>
    <property type="match status" value="1"/>
</dbReference>
<dbReference type="Proteomes" id="UP000321629">
    <property type="component" value="Unassembled WGS sequence"/>
</dbReference>
<dbReference type="InterPro" id="IPR029063">
    <property type="entry name" value="SAM-dependent_MTases_sf"/>
</dbReference>
<keyword evidence="4" id="KW-0949">S-adenosyl-L-methionine</keyword>
<dbReference type="InterPro" id="IPR012327">
    <property type="entry name" value="MeTrfase_D12"/>
</dbReference>
<dbReference type="Pfam" id="PF02086">
    <property type="entry name" value="MethyltransfD12"/>
    <property type="match status" value="1"/>
</dbReference>
<reference evidence="6 7" key="1">
    <citation type="submission" date="2019-07" db="EMBL/GenBank/DDBJ databases">
        <title>Rapid identification of Enteric Bacteria from Whole Genome Sequences (WGS) using Average Nucleotide Identity (ANI).</title>
        <authorList>
            <person name="Lane C."/>
        </authorList>
    </citation>
    <scope>NUCLEOTIDE SEQUENCE [LARGE SCALE GENOMIC DNA]</scope>
    <source>
        <strain evidence="6 7">2016D-0084</strain>
    </source>
</reference>
<dbReference type="InterPro" id="IPR002052">
    <property type="entry name" value="DNA_methylase_N6_adenine_CS"/>
</dbReference>
<dbReference type="GO" id="GO:0009307">
    <property type="term" value="P:DNA restriction-modification system"/>
    <property type="evidence" value="ECO:0007669"/>
    <property type="project" value="InterPro"/>
</dbReference>
<dbReference type="EC" id="2.1.1.72" evidence="1"/>
<gene>
    <name evidence="6" type="ORF">FPD38_04830</name>
</gene>
<evidence type="ECO:0000256" key="3">
    <source>
        <dbReference type="ARBA" id="ARBA00022679"/>
    </source>
</evidence>
<dbReference type="AlphaFoldDB" id="A0A5C7DU98"/>
<dbReference type="PRINTS" id="PR00505">
    <property type="entry name" value="D12N6MTFRASE"/>
</dbReference>
<comment type="caution">
    <text evidence="6">The sequence shown here is derived from an EMBL/GenBank/DDBJ whole genome shotgun (WGS) entry which is preliminary data.</text>
</comment>
<keyword evidence="3" id="KW-0808">Transferase</keyword>
<proteinExistence type="predicted"/>
<dbReference type="RefSeq" id="WP_147555613.1">
    <property type="nucleotide sequence ID" value="NZ_VOWJ01000023.1"/>
</dbReference>
<protein>
    <recommendedName>
        <fullName evidence="1">site-specific DNA-methyltransferase (adenine-specific)</fullName>
        <ecNumber evidence="1">2.1.1.72</ecNumber>
    </recommendedName>
</protein>
<organism evidence="6 7">
    <name type="scientific">Campylobacter volucris</name>
    <dbReference type="NCBI Taxonomy" id="1031542"/>
    <lineage>
        <taxon>Bacteria</taxon>
        <taxon>Pseudomonadati</taxon>
        <taxon>Campylobacterota</taxon>
        <taxon>Epsilonproteobacteria</taxon>
        <taxon>Campylobacterales</taxon>
        <taxon>Campylobacteraceae</taxon>
        <taxon>Campylobacter</taxon>
    </lineage>
</organism>
<dbReference type="PROSITE" id="PS00092">
    <property type="entry name" value="N6_MTASE"/>
    <property type="match status" value="1"/>
</dbReference>
<accession>A0A5C7DU98</accession>
<sequence length="337" mass="39456">MNYIGSKVKLLDFLFDSINDILLKNNINLEQCTFIDLFAGTSAVGKKFKNRVKKIISNDKEFYSFVLAKNYIENTMKIDREKELIEKLNNIAKTNPIKGKIYKHYALGGGENRQYFSDENALKIDSIRTQIAKWKVEHFINEQEYYFLLASLLETADKVANTASVYGAFLKKLKETANKSMNLVPAEFEISQNRHLVFNSNSNELIKKIKGDILYLDPPYNSREYGANYHLLNTIALYDDFIPKGITGLRNYEKSNWCKKKLVYQTLDDLIKHSRVKFIFLSYNDEGLLGFNDIKQIFEKYGEYDYIKQDYQRYKSDSSRNQKQNKTTEYLHILKII</sequence>
<dbReference type="EMBL" id="VOWJ01000023">
    <property type="protein sequence ID" value="TXE88162.1"/>
    <property type="molecule type" value="Genomic_DNA"/>
</dbReference>
<name>A0A5C7DU98_9BACT</name>
<keyword evidence="2 6" id="KW-0489">Methyltransferase</keyword>
<evidence type="ECO:0000256" key="4">
    <source>
        <dbReference type="ARBA" id="ARBA00022691"/>
    </source>
</evidence>
<dbReference type="GO" id="GO:0003676">
    <property type="term" value="F:nucleic acid binding"/>
    <property type="evidence" value="ECO:0007669"/>
    <property type="project" value="InterPro"/>
</dbReference>
<evidence type="ECO:0000256" key="5">
    <source>
        <dbReference type="ARBA" id="ARBA00047942"/>
    </source>
</evidence>
<dbReference type="GO" id="GO:0009007">
    <property type="term" value="F:site-specific DNA-methyltransferase (adenine-specific) activity"/>
    <property type="evidence" value="ECO:0007669"/>
    <property type="project" value="UniProtKB-EC"/>
</dbReference>
<evidence type="ECO:0000313" key="7">
    <source>
        <dbReference type="Proteomes" id="UP000321629"/>
    </source>
</evidence>
<dbReference type="Gene3D" id="3.40.50.150">
    <property type="entry name" value="Vaccinia Virus protein VP39"/>
    <property type="match status" value="1"/>
</dbReference>
<evidence type="ECO:0000256" key="2">
    <source>
        <dbReference type="ARBA" id="ARBA00022603"/>
    </source>
</evidence>
<dbReference type="GO" id="GO:0032259">
    <property type="term" value="P:methylation"/>
    <property type="evidence" value="ECO:0007669"/>
    <property type="project" value="UniProtKB-KW"/>
</dbReference>
<evidence type="ECO:0000256" key="1">
    <source>
        <dbReference type="ARBA" id="ARBA00011900"/>
    </source>
</evidence>
<comment type="catalytic activity">
    <reaction evidence="5">
        <text>a 2'-deoxyadenosine in DNA + S-adenosyl-L-methionine = an N(6)-methyl-2'-deoxyadenosine in DNA + S-adenosyl-L-homocysteine + H(+)</text>
        <dbReference type="Rhea" id="RHEA:15197"/>
        <dbReference type="Rhea" id="RHEA-COMP:12418"/>
        <dbReference type="Rhea" id="RHEA-COMP:12419"/>
        <dbReference type="ChEBI" id="CHEBI:15378"/>
        <dbReference type="ChEBI" id="CHEBI:57856"/>
        <dbReference type="ChEBI" id="CHEBI:59789"/>
        <dbReference type="ChEBI" id="CHEBI:90615"/>
        <dbReference type="ChEBI" id="CHEBI:90616"/>
        <dbReference type="EC" id="2.1.1.72"/>
    </reaction>
</comment>
<evidence type="ECO:0000313" key="6">
    <source>
        <dbReference type="EMBL" id="TXE88162.1"/>
    </source>
</evidence>